<dbReference type="AlphaFoldDB" id="A0AAP0JE55"/>
<name>A0AAP0JE55_9MAGN</name>
<dbReference type="EMBL" id="JBBNAG010000005">
    <property type="protein sequence ID" value="KAK9132328.1"/>
    <property type="molecule type" value="Genomic_DNA"/>
</dbReference>
<evidence type="ECO:0000256" key="1">
    <source>
        <dbReference type="ARBA" id="ARBA00008668"/>
    </source>
</evidence>
<evidence type="ECO:0000313" key="2">
    <source>
        <dbReference type="EMBL" id="KAK9132328.1"/>
    </source>
</evidence>
<gene>
    <name evidence="2" type="ORF">Scep_011856</name>
</gene>
<dbReference type="InterPro" id="IPR051238">
    <property type="entry name" value="GDSL_esterase/lipase"/>
</dbReference>
<sequence>MGDHTERCGSNVYAWVYLLVYVASKKAVEEEGGLVPPNQPEPDILKDDCRQLLDHFKWMWEIRKSSHLNLESHDLTKTATKCEVLHSRQDVLQASKAGNVDSRVNDVRFDSETEKIRSLLSPLRIKLNLLREVRDRANTYVIIQVFSMNHDDIRASWSFSGDKGKDKLFDYRGEGFSMLSPICDNFMSSKWMSMTTPSDVVEVRDPNIDYCAGPIRRFSNGLTSIDVIAARGSVILTRVTYASAAAGIRDETGQQLGTRVSFSGQQRNFQNTAAQMSSLLGGQNAVTNYLGRFPALRALTTRLSGPTTIAPRFGTITHRSLLEIEVQTLIFRLKEIV</sequence>
<accession>A0AAP0JE55</accession>
<protein>
    <submittedName>
        <fullName evidence="2">Uncharacterized protein</fullName>
    </submittedName>
</protein>
<comment type="caution">
    <text evidence="2">The sequence shown here is derived from an EMBL/GenBank/DDBJ whole genome shotgun (WGS) entry which is preliminary data.</text>
</comment>
<reference evidence="2 3" key="1">
    <citation type="submission" date="2024-01" db="EMBL/GenBank/DDBJ databases">
        <title>Genome assemblies of Stephania.</title>
        <authorList>
            <person name="Yang L."/>
        </authorList>
    </citation>
    <scope>NUCLEOTIDE SEQUENCE [LARGE SCALE GENOMIC DNA]</scope>
    <source>
        <strain evidence="2">JXDWG</strain>
        <tissue evidence="2">Leaf</tissue>
    </source>
</reference>
<comment type="similarity">
    <text evidence="1">Belongs to the 'GDSL' lipolytic enzyme family.</text>
</comment>
<evidence type="ECO:0000313" key="3">
    <source>
        <dbReference type="Proteomes" id="UP001419268"/>
    </source>
</evidence>
<keyword evidence="3" id="KW-1185">Reference proteome</keyword>
<dbReference type="PANTHER" id="PTHR45650:SF3">
    <property type="entry name" value="OS01G0748500 PROTEIN"/>
    <property type="match status" value="1"/>
</dbReference>
<organism evidence="2 3">
    <name type="scientific">Stephania cephalantha</name>
    <dbReference type="NCBI Taxonomy" id="152367"/>
    <lineage>
        <taxon>Eukaryota</taxon>
        <taxon>Viridiplantae</taxon>
        <taxon>Streptophyta</taxon>
        <taxon>Embryophyta</taxon>
        <taxon>Tracheophyta</taxon>
        <taxon>Spermatophyta</taxon>
        <taxon>Magnoliopsida</taxon>
        <taxon>Ranunculales</taxon>
        <taxon>Menispermaceae</taxon>
        <taxon>Menispermoideae</taxon>
        <taxon>Cissampelideae</taxon>
        <taxon>Stephania</taxon>
    </lineage>
</organism>
<proteinExistence type="inferred from homology"/>
<dbReference type="PANTHER" id="PTHR45650">
    <property type="entry name" value="GDSL-LIKE LIPASE/ACYLHYDROLASE-RELATED"/>
    <property type="match status" value="1"/>
</dbReference>
<dbReference type="Proteomes" id="UP001419268">
    <property type="component" value="Unassembled WGS sequence"/>
</dbReference>